<evidence type="ECO:0000313" key="4">
    <source>
        <dbReference type="Proteomes" id="UP000694621"/>
    </source>
</evidence>
<feature type="domain" description="VPS9" evidence="2">
    <location>
        <begin position="422"/>
        <end position="579"/>
    </location>
</feature>
<reference evidence="3" key="1">
    <citation type="submission" date="2025-08" db="UniProtKB">
        <authorList>
            <consortium name="Ensembl"/>
        </authorList>
    </citation>
    <scope>IDENTIFICATION</scope>
</reference>
<dbReference type="Proteomes" id="UP000694621">
    <property type="component" value="Unplaced"/>
</dbReference>
<proteinExistence type="predicted"/>
<dbReference type="InterPro" id="IPR037191">
    <property type="entry name" value="VPS9_dom_sf"/>
</dbReference>
<dbReference type="InterPro" id="IPR045046">
    <property type="entry name" value="Vps9-like"/>
</dbReference>
<dbReference type="AlphaFoldDB" id="A0A8B9KY62"/>
<dbReference type="Ensembl" id="ENSAMXT00005047278.1">
    <property type="protein sequence ID" value="ENSAMXP00005043492.1"/>
    <property type="gene ID" value="ENSAMXG00005020174.1"/>
</dbReference>
<feature type="region of interest" description="Disordered" evidence="1">
    <location>
        <begin position="310"/>
        <end position="329"/>
    </location>
</feature>
<dbReference type="PROSITE" id="PS51205">
    <property type="entry name" value="VPS9"/>
    <property type="match status" value="1"/>
</dbReference>
<evidence type="ECO:0000256" key="1">
    <source>
        <dbReference type="SAM" id="MobiDB-lite"/>
    </source>
</evidence>
<evidence type="ECO:0000259" key="2">
    <source>
        <dbReference type="PROSITE" id="PS51205"/>
    </source>
</evidence>
<gene>
    <name evidence="3" type="primary">vps9d1</name>
</gene>
<organism evidence="3 4">
    <name type="scientific">Astyanax mexicanus</name>
    <name type="common">Blind cave fish</name>
    <name type="synonym">Astyanax fasciatus mexicanus</name>
    <dbReference type="NCBI Taxonomy" id="7994"/>
    <lineage>
        <taxon>Eukaryota</taxon>
        <taxon>Metazoa</taxon>
        <taxon>Chordata</taxon>
        <taxon>Craniata</taxon>
        <taxon>Vertebrata</taxon>
        <taxon>Euteleostomi</taxon>
        <taxon>Actinopterygii</taxon>
        <taxon>Neopterygii</taxon>
        <taxon>Teleostei</taxon>
        <taxon>Ostariophysi</taxon>
        <taxon>Characiformes</taxon>
        <taxon>Characoidei</taxon>
        <taxon>Acestrorhamphidae</taxon>
        <taxon>Acestrorhamphinae</taxon>
        <taxon>Astyanax</taxon>
    </lineage>
</organism>
<sequence>MAAPANDSSLRPLQNAMRLVKVAIQLDTGNRHKDAYCEYLRSVNYISHALLQDAAFNVDTVEHLCNRNEVHFLILFVVLSNESAMESEAQSKSGSFLQLSRHRRVLSEGEGTGCPFLPPEVFQKLQIVESQDSKRELTPIEEASRLNQKLKANYEARLARLAPSQAIQKTSLTLSLQRQMMENLIIARARQDAVSFLLRFSSTGTITPEEQEQRVLYANILEYDQDHDWPKIWKTNLKKNPNDPTLVSGLVTYLLSCPDHPVMKLLKKLQYQVYNRLYPIVSQYAPLSPVPGHSMSLKPSRSAQSLLFSDKPELESEEPPTPAPPDRENSFEDLEQFLTQLDWTPGLGADETLSDERALKEHLKAIVKDIHNSIDRLLSLCLLSFECLNTASSKDHCVACIEEVFFTPIWSPLLALFRRVHRERELAFEHSVQLYHNASPGDVGVAAKLYPKDSALLHGSYPYESAVQELKLLCRDYCPQRKLECIVRTLRLICACAEHYRLLQGNDQSPKTAAIGADDLLPILSYVALRSEQPQLVSECAALEEFIHEGYLIGEEGYCLTSMQSALTYVESLHLGGGLQQAAKLT</sequence>
<accession>A0A8B9KY62</accession>
<dbReference type="PANTHER" id="PTHR23101:SF98">
    <property type="entry name" value="VPS9 DOMAIN-CONTAINING PROTEIN 1"/>
    <property type="match status" value="1"/>
</dbReference>
<dbReference type="SMART" id="SM00167">
    <property type="entry name" value="VPS9"/>
    <property type="match status" value="1"/>
</dbReference>
<dbReference type="GO" id="GO:0016192">
    <property type="term" value="P:vesicle-mediated transport"/>
    <property type="evidence" value="ECO:0007669"/>
    <property type="project" value="InterPro"/>
</dbReference>
<dbReference type="GO" id="GO:0005085">
    <property type="term" value="F:guanyl-nucleotide exchange factor activity"/>
    <property type="evidence" value="ECO:0007669"/>
    <property type="project" value="InterPro"/>
</dbReference>
<dbReference type="Pfam" id="PF02204">
    <property type="entry name" value="VPS9"/>
    <property type="match status" value="1"/>
</dbReference>
<dbReference type="GO" id="GO:0030139">
    <property type="term" value="C:endocytic vesicle"/>
    <property type="evidence" value="ECO:0007669"/>
    <property type="project" value="TreeGrafter"/>
</dbReference>
<protein>
    <submittedName>
        <fullName evidence="3">VPS9 domain containing 1</fullName>
    </submittedName>
</protein>
<dbReference type="SUPFAM" id="SSF109993">
    <property type="entry name" value="VPS9 domain"/>
    <property type="match status" value="1"/>
</dbReference>
<dbReference type="InterPro" id="IPR003123">
    <property type="entry name" value="VPS9"/>
</dbReference>
<dbReference type="Gene3D" id="1.20.1050.80">
    <property type="entry name" value="VPS9 domain"/>
    <property type="match status" value="1"/>
</dbReference>
<dbReference type="GO" id="GO:0031267">
    <property type="term" value="F:small GTPase binding"/>
    <property type="evidence" value="ECO:0007669"/>
    <property type="project" value="TreeGrafter"/>
</dbReference>
<name>A0A8B9KY62_ASTMX</name>
<evidence type="ECO:0000313" key="3">
    <source>
        <dbReference type="Ensembl" id="ENSAMXP00005043492.1"/>
    </source>
</evidence>
<dbReference type="GO" id="GO:0005829">
    <property type="term" value="C:cytosol"/>
    <property type="evidence" value="ECO:0007669"/>
    <property type="project" value="TreeGrafter"/>
</dbReference>
<dbReference type="PANTHER" id="PTHR23101">
    <property type="entry name" value="RAB GDP/GTP EXCHANGE FACTOR"/>
    <property type="match status" value="1"/>
</dbReference>